<dbReference type="AlphaFoldDB" id="A0A1C7LWN5"/>
<feature type="compositionally biased region" description="Basic and acidic residues" evidence="1">
    <location>
        <begin position="137"/>
        <end position="147"/>
    </location>
</feature>
<feature type="region of interest" description="Disordered" evidence="1">
    <location>
        <begin position="98"/>
        <end position="159"/>
    </location>
</feature>
<dbReference type="Proteomes" id="UP000092993">
    <property type="component" value="Unassembled WGS sequence"/>
</dbReference>
<evidence type="ECO:0000313" key="3">
    <source>
        <dbReference type="Proteomes" id="UP000092993"/>
    </source>
</evidence>
<dbReference type="EMBL" id="LUGG01000018">
    <property type="protein sequence ID" value="OBZ69125.1"/>
    <property type="molecule type" value="Genomic_DNA"/>
</dbReference>
<name>A0A1C7LWN5_GRIFR</name>
<keyword evidence="3" id="KW-1185">Reference proteome</keyword>
<evidence type="ECO:0000256" key="1">
    <source>
        <dbReference type="SAM" id="MobiDB-lite"/>
    </source>
</evidence>
<comment type="caution">
    <text evidence="2">The sequence shown here is derived from an EMBL/GenBank/DDBJ whole genome shotgun (WGS) entry which is preliminary data.</text>
</comment>
<organism evidence="2 3">
    <name type="scientific">Grifola frondosa</name>
    <name type="common">Maitake</name>
    <name type="synonym">Polyporus frondosus</name>
    <dbReference type="NCBI Taxonomy" id="5627"/>
    <lineage>
        <taxon>Eukaryota</taxon>
        <taxon>Fungi</taxon>
        <taxon>Dikarya</taxon>
        <taxon>Basidiomycota</taxon>
        <taxon>Agaricomycotina</taxon>
        <taxon>Agaricomycetes</taxon>
        <taxon>Polyporales</taxon>
        <taxon>Grifolaceae</taxon>
        <taxon>Grifola</taxon>
    </lineage>
</organism>
<accession>A0A1C7LWN5</accession>
<feature type="region of interest" description="Disordered" evidence="1">
    <location>
        <begin position="54"/>
        <end position="83"/>
    </location>
</feature>
<gene>
    <name evidence="2" type="ORF">A0H81_10871</name>
</gene>
<proteinExistence type="predicted"/>
<feature type="compositionally biased region" description="Low complexity" evidence="1">
    <location>
        <begin position="10"/>
        <end position="24"/>
    </location>
</feature>
<protein>
    <submittedName>
        <fullName evidence="2">Uncharacterized protein</fullName>
    </submittedName>
</protein>
<sequence length="216" mass="22843">MFNNRKAKKTSSSTAPAAPAAVVAQRGANRRSASLVVPVLRDLGRQLLRRNSVSAVRTDDGPTGPTNPILSAIPGVPSSSSLPDVHCEQEELSRCWSESAPSLPAAGQHASLMTSTPAESQSRWCGAGTPGPVCSSEPEKVDPKSGDTDDYVPGGLPPPPRVRRASALVFLDEDDEQDLPRENEGHIGIHPSASRWPDIPSVLVNGVLENIPGYLF</sequence>
<feature type="region of interest" description="Disordered" evidence="1">
    <location>
        <begin position="1"/>
        <end position="30"/>
    </location>
</feature>
<evidence type="ECO:0000313" key="2">
    <source>
        <dbReference type="EMBL" id="OBZ69125.1"/>
    </source>
</evidence>
<reference evidence="2 3" key="1">
    <citation type="submission" date="2016-03" db="EMBL/GenBank/DDBJ databases">
        <title>Whole genome sequencing of Grifola frondosa 9006-11.</title>
        <authorList>
            <person name="Min B."/>
            <person name="Park H."/>
            <person name="Kim J.-G."/>
            <person name="Cho H."/>
            <person name="Oh Y.-L."/>
            <person name="Kong W.-S."/>
            <person name="Choi I.-G."/>
        </authorList>
    </citation>
    <scope>NUCLEOTIDE SEQUENCE [LARGE SCALE GENOMIC DNA]</scope>
    <source>
        <strain evidence="2 3">9006-11</strain>
    </source>
</reference>
<feature type="compositionally biased region" description="Polar residues" evidence="1">
    <location>
        <begin position="111"/>
        <end position="123"/>
    </location>
</feature>